<dbReference type="FunFam" id="3.10.20.110:FF:000001">
    <property type="entry name" value="Protective antigen"/>
    <property type="match status" value="1"/>
</dbReference>
<proteinExistence type="predicted"/>
<name>A0A0E3XJ93_BACAN</name>
<feature type="chain" id="PRO_5038850113" evidence="2">
    <location>
        <begin position="22"/>
        <end position="764"/>
    </location>
</feature>
<dbReference type="InterPro" id="IPR037524">
    <property type="entry name" value="PA14/GLEYA"/>
</dbReference>
<dbReference type="InterPro" id="IPR003896">
    <property type="entry name" value="Bacterial_exotoxin_B"/>
</dbReference>
<dbReference type="Pfam" id="PF17476">
    <property type="entry name" value="Binary_toxB_3"/>
    <property type="match status" value="1"/>
</dbReference>
<keyword evidence="2" id="KW-0732">Signal</keyword>
<dbReference type="Pfam" id="PF17475">
    <property type="entry name" value="Binary_toxB_2"/>
    <property type="match status" value="1"/>
</dbReference>
<evidence type="ECO:0000259" key="3">
    <source>
        <dbReference type="PROSITE" id="PS51820"/>
    </source>
</evidence>
<dbReference type="InterPro" id="IPR048853">
    <property type="entry name" value="PA_Ig-like"/>
</dbReference>
<evidence type="ECO:0000256" key="1">
    <source>
        <dbReference type="SAM" id="MobiDB-lite"/>
    </source>
</evidence>
<dbReference type="SMART" id="SM00758">
    <property type="entry name" value="PA14"/>
    <property type="match status" value="1"/>
</dbReference>
<dbReference type="SUPFAM" id="SSF56988">
    <property type="entry name" value="Anthrax protective antigen"/>
    <property type="match status" value="1"/>
</dbReference>
<dbReference type="InterPro" id="IPR027439">
    <property type="entry name" value="PA_heptamer_dom"/>
</dbReference>
<dbReference type="Pfam" id="PF03495">
    <property type="entry name" value="Binary_toxB"/>
    <property type="match status" value="1"/>
</dbReference>
<feature type="compositionally biased region" description="Polar residues" evidence="1">
    <location>
        <begin position="306"/>
        <end position="327"/>
    </location>
</feature>
<protein>
    <submittedName>
        <fullName evidence="4">Protective antigen</fullName>
    </submittedName>
</protein>
<dbReference type="InterPro" id="IPR011658">
    <property type="entry name" value="PA14_dom"/>
</dbReference>
<dbReference type="RefSeq" id="WP_000746487.1">
    <property type="nucleotide sequence ID" value="NZ_AP018444.1"/>
</dbReference>
<accession>A0A0E3XJ93</accession>
<dbReference type="Gene3D" id="2.60.120.240">
    <property type="entry name" value="Protective antigen, heptamerisation domain"/>
    <property type="match status" value="1"/>
</dbReference>
<dbReference type="AlphaFoldDB" id="A0A0E3XJ93"/>
<dbReference type="PATRIC" id="fig|1392.238.peg.5812"/>
<dbReference type="GO" id="GO:0005576">
    <property type="term" value="C:extracellular region"/>
    <property type="evidence" value="ECO:0007669"/>
    <property type="project" value="InterPro"/>
</dbReference>
<dbReference type="Pfam" id="PF20835">
    <property type="entry name" value="PA_Ig-like"/>
    <property type="match status" value="1"/>
</dbReference>
<dbReference type="Gene3D" id="3.90.182.10">
    <property type="entry name" value="Toxin - Anthrax Protective Antigen,domain 1"/>
    <property type="match status" value="1"/>
</dbReference>
<feature type="region of interest" description="Disordered" evidence="1">
    <location>
        <begin position="302"/>
        <end position="333"/>
    </location>
</feature>
<reference evidence="4" key="1">
    <citation type="submission" date="2014-11" db="EMBL/GenBank/DDBJ databases">
        <title>Study the complete sequence of protective antigen gene on Bacillus anthracis strains VCM1168, 4NS and 1C3 isolated in northern Vietnam.</title>
        <authorList>
            <person name="Hang D.T.T."/>
            <person name="Son N.T."/>
        </authorList>
    </citation>
    <scope>NUCLEOTIDE SEQUENCE</scope>
    <source>
        <strain evidence="4">VCM1168</strain>
        <plasmid evidence="4">pX01</plasmid>
    </source>
</reference>
<feature type="signal peptide" evidence="2">
    <location>
        <begin position="1"/>
        <end position="21"/>
    </location>
</feature>
<dbReference type="FunFam" id="3.90.182.10:FF:000001">
    <property type="entry name" value="Protective antigen"/>
    <property type="match status" value="1"/>
</dbReference>
<dbReference type="EMBL" id="KP213102">
    <property type="protein sequence ID" value="AKC34322.1"/>
    <property type="molecule type" value="Genomic_DNA"/>
</dbReference>
<dbReference type="InterPro" id="IPR035088">
    <property type="entry name" value="PA_Ca-bd"/>
</dbReference>
<dbReference type="PRINTS" id="PR01391">
    <property type="entry name" value="BINARYTOXINB"/>
</dbReference>
<feature type="domain" description="PA14" evidence="3">
    <location>
        <begin position="43"/>
        <end position="179"/>
    </location>
</feature>
<dbReference type="InterPro" id="IPR037149">
    <property type="entry name" value="PA_heptamer_dom_sf"/>
</dbReference>
<geneLocation type="plasmid" evidence="4">
    <name>pX01</name>
</geneLocation>
<dbReference type="SMR" id="A0A0E3XJ93"/>
<dbReference type="Pfam" id="PF07691">
    <property type="entry name" value="PA14"/>
    <property type="match status" value="1"/>
</dbReference>
<dbReference type="InterPro" id="IPR027441">
    <property type="entry name" value="PA_dom_4"/>
</dbReference>
<sequence>MKKRKVLIPLMALSTILVSSTGNLEVIQAEVKQENRLLNESESSSQGLLGYYFSDLNFQAPMVVTSSTTGDLSIPSSELENIPSENQYFQSAIWSGFIKVKKSDEYTFATSADNHVTMWVDDQEVINKASNSNKIRLEKGRLYQIKIQYQRENPTEKGLDFKLYWTDSQNKKEVISSDNLQLPELKQKSSNSRKKRSTSAGPTVPDRDNDGIPDSLEVEGYTVDVKNKRTFLSPWISNIHEKKGLTKYKSSPEKWSTASDPYSDFEKVTGRIDKNVSPEARHPLVAAYPIVHVDMENIILSKNEDQSTQNTDSQTRTISKNTSTSRTHTSEVHGNAEVHASFFDIGGSVSAGFSNSNSSTVAIDHSLSLAGERTWAETMGLNTADTARLNANIRYVNTGTAPIYNVLPTTSLVLGKNQTLATIKAKENQLSQILAPNNYYPSKNLAPIALNAQDDFSSTPITMNYNQFLELEKTKQLRLDTDQVYGNIATYNFENGRVRVDTGSNWSEVLPQIQETTARIIFNGKDLNLVERRIAAVNPSDPLETTKPDMTLKEALKIAFGFNEPNGNLQYQGKDITEFDFNFDQQTSQNIKNQLAELNVTNIYTVLDKIKLNAKMNILIRDKRFHYDRNNIAVGADESVVKEAHREVINSSTEGLLLNIDKDIRKILSGYIVEIEDTEGLKEVINDRYDMLNISSLRQDGKTFIDFKKYNDKLPLYISNPNYKVNVYAVTKENTIINPSENGDTSTNGIKKILIFSKKGYEIG</sequence>
<dbReference type="GO" id="GO:0051260">
    <property type="term" value="P:protein homooligomerization"/>
    <property type="evidence" value="ECO:0007669"/>
    <property type="project" value="InterPro"/>
</dbReference>
<evidence type="ECO:0000313" key="4">
    <source>
        <dbReference type="EMBL" id="AKC34322.1"/>
    </source>
</evidence>
<dbReference type="PROSITE" id="PS51820">
    <property type="entry name" value="PA14"/>
    <property type="match status" value="1"/>
</dbReference>
<dbReference type="Gene3D" id="2.60.40.810">
    <property type="match status" value="1"/>
</dbReference>
<organism evidence="4">
    <name type="scientific">Bacillus anthracis</name>
    <name type="common">anthrax bacterium</name>
    <dbReference type="NCBI Taxonomy" id="1392"/>
    <lineage>
        <taxon>Bacteria</taxon>
        <taxon>Bacillati</taxon>
        <taxon>Bacillota</taxon>
        <taxon>Bacilli</taxon>
        <taxon>Bacillales</taxon>
        <taxon>Bacillaceae</taxon>
        <taxon>Bacillus</taxon>
        <taxon>Bacillus cereus group</taxon>
    </lineage>
</organism>
<feature type="region of interest" description="Disordered" evidence="1">
    <location>
        <begin position="176"/>
        <end position="214"/>
    </location>
</feature>
<dbReference type="Gene3D" id="3.10.20.110">
    <property type="match status" value="1"/>
</dbReference>
<keyword evidence="4" id="KW-0614">Plasmid</keyword>
<dbReference type="InterPro" id="IPR035331">
    <property type="entry name" value="Binary_toxB_3"/>
</dbReference>
<evidence type="ECO:0000256" key="2">
    <source>
        <dbReference type="SAM" id="SignalP"/>
    </source>
</evidence>